<comment type="caution">
    <text evidence="6">The sequence shown here is derived from an EMBL/GenBank/DDBJ whole genome shotgun (WGS) entry which is preliminary data.</text>
</comment>
<keyword evidence="5" id="KW-0963">Cytoplasm</keyword>
<feature type="binding site" evidence="5">
    <location>
        <position position="67"/>
    </location>
    <ligand>
        <name>S-adenosyl-L-methionine</name>
        <dbReference type="ChEBI" id="CHEBI:59789"/>
    </ligand>
</feature>
<dbReference type="InterPro" id="IPR029028">
    <property type="entry name" value="Alpha/beta_knot_MTases"/>
</dbReference>
<dbReference type="Pfam" id="PF02590">
    <property type="entry name" value="SPOUT_MTase"/>
    <property type="match status" value="1"/>
</dbReference>
<evidence type="ECO:0000256" key="1">
    <source>
        <dbReference type="ARBA" id="ARBA00022603"/>
    </source>
</evidence>
<dbReference type="InterPro" id="IPR003742">
    <property type="entry name" value="RlmH-like"/>
</dbReference>
<dbReference type="GO" id="GO:0070038">
    <property type="term" value="F:rRNA (pseudouridine-N3-)-methyltransferase activity"/>
    <property type="evidence" value="ECO:0007669"/>
    <property type="project" value="UniProtKB-UniRule"/>
</dbReference>
<dbReference type="PANTHER" id="PTHR33603:SF1">
    <property type="entry name" value="RIBOSOMAL RNA LARGE SUBUNIT METHYLTRANSFERASE H"/>
    <property type="match status" value="1"/>
</dbReference>
<dbReference type="PIRSF" id="PIRSF004505">
    <property type="entry name" value="MT_bac"/>
    <property type="match status" value="1"/>
</dbReference>
<comment type="subcellular location">
    <subcellularLocation>
        <location evidence="5">Cytoplasm</location>
    </subcellularLocation>
</comment>
<keyword evidence="2 5" id="KW-0808">Transferase</keyword>
<name>A0A953J451_9BACT</name>
<evidence type="ECO:0000313" key="7">
    <source>
        <dbReference type="Proteomes" id="UP000705867"/>
    </source>
</evidence>
<dbReference type="HAMAP" id="MF_00658">
    <property type="entry name" value="23SrRNA_methyltr_H"/>
    <property type="match status" value="1"/>
</dbReference>
<reference evidence="6" key="2">
    <citation type="submission" date="2021-08" db="EMBL/GenBank/DDBJ databases">
        <authorList>
            <person name="Dalcin Martins P."/>
        </authorList>
    </citation>
    <scope>NUCLEOTIDE SEQUENCE</scope>
    <source>
        <strain evidence="6">MAG_39</strain>
    </source>
</reference>
<evidence type="ECO:0000256" key="2">
    <source>
        <dbReference type="ARBA" id="ARBA00022679"/>
    </source>
</evidence>
<dbReference type="AlphaFoldDB" id="A0A953J451"/>
<dbReference type="InterPro" id="IPR029026">
    <property type="entry name" value="tRNA_m1G_MTases_N"/>
</dbReference>
<evidence type="ECO:0000256" key="5">
    <source>
        <dbReference type="HAMAP-Rule" id="MF_00658"/>
    </source>
</evidence>
<evidence type="ECO:0000313" key="6">
    <source>
        <dbReference type="EMBL" id="MBZ0155921.1"/>
    </source>
</evidence>
<evidence type="ECO:0000256" key="4">
    <source>
        <dbReference type="ARBA" id="ARBA00038303"/>
    </source>
</evidence>
<dbReference type="EMBL" id="JAIOIV010000055">
    <property type="protein sequence ID" value="MBZ0155921.1"/>
    <property type="molecule type" value="Genomic_DNA"/>
</dbReference>
<keyword evidence="1 5" id="KW-0489">Methyltransferase</keyword>
<comment type="function">
    <text evidence="5">Specifically methylates the pseudouridine at position 1915 (m3Psi1915) in 23S rRNA.</text>
</comment>
<reference evidence="6" key="1">
    <citation type="journal article" date="2021" name="bioRxiv">
        <title>Unraveling nitrogen, sulfur and carbon metabolic pathways and microbial community transcriptional responses to substrate deprivation and toxicity stresses in a bioreactor mimicking anoxic brackish coastal sediment conditions.</title>
        <authorList>
            <person name="Martins P.D."/>
            <person name="Echeveste M.J."/>
            <person name="Arshad A."/>
            <person name="Kurth J."/>
            <person name="Ouboter H."/>
            <person name="Jetten M.S.M."/>
            <person name="Welte C.U."/>
        </authorList>
    </citation>
    <scope>NUCLEOTIDE SEQUENCE</scope>
    <source>
        <strain evidence="6">MAG_39</strain>
    </source>
</reference>
<dbReference type="Proteomes" id="UP000705867">
    <property type="component" value="Unassembled WGS sequence"/>
</dbReference>
<organism evidence="6 7">
    <name type="scientific">Candidatus Nitrobium versatile</name>
    <dbReference type="NCBI Taxonomy" id="2884831"/>
    <lineage>
        <taxon>Bacteria</taxon>
        <taxon>Pseudomonadati</taxon>
        <taxon>Nitrospirota</taxon>
        <taxon>Nitrospiria</taxon>
        <taxon>Nitrospirales</taxon>
        <taxon>Nitrospiraceae</taxon>
        <taxon>Candidatus Nitrobium</taxon>
    </lineage>
</organism>
<comment type="similarity">
    <text evidence="4 5">Belongs to the RNA methyltransferase RlmH family.</text>
</comment>
<feature type="binding site" evidence="5">
    <location>
        <begin position="113"/>
        <end position="118"/>
    </location>
    <ligand>
        <name>S-adenosyl-L-methionine</name>
        <dbReference type="ChEBI" id="CHEBI:59789"/>
    </ligand>
</feature>
<dbReference type="GO" id="GO:0005737">
    <property type="term" value="C:cytoplasm"/>
    <property type="evidence" value="ECO:0007669"/>
    <property type="project" value="UniProtKB-SubCell"/>
</dbReference>
<dbReference type="Gene3D" id="3.40.1280.10">
    <property type="match status" value="1"/>
</dbReference>
<feature type="binding site" evidence="5">
    <location>
        <position position="94"/>
    </location>
    <ligand>
        <name>S-adenosyl-L-methionine</name>
        <dbReference type="ChEBI" id="CHEBI:59789"/>
    </ligand>
</feature>
<dbReference type="SUPFAM" id="SSF75217">
    <property type="entry name" value="alpha/beta knot"/>
    <property type="match status" value="1"/>
</dbReference>
<dbReference type="PANTHER" id="PTHR33603">
    <property type="entry name" value="METHYLTRANSFERASE"/>
    <property type="match status" value="1"/>
</dbReference>
<gene>
    <name evidence="5" type="primary">rlmH</name>
    <name evidence="6" type="ORF">K8I29_06865</name>
</gene>
<proteinExistence type="inferred from homology"/>
<keyword evidence="3 5" id="KW-0949">S-adenosyl-L-methionine</keyword>
<dbReference type="EC" id="2.1.1.177" evidence="5"/>
<dbReference type="CDD" id="cd18081">
    <property type="entry name" value="RlmH-like"/>
    <property type="match status" value="1"/>
</dbReference>
<sequence>MRFRILWVGRTKERYLKEGIDRYLMLLGYMSPVSVTEIKEEKGKSREASLLTEGRRILKQTQSYILLDERGKEFTSPEFARFLEERGTVDFVLGGAYGVSGEVRERAEAVVALSKMTLTHEMARVILLEQLYRAMTILKGREYHH</sequence>
<accession>A0A953J451</accession>
<keyword evidence="5" id="KW-0698">rRNA processing</keyword>
<comment type="catalytic activity">
    <reaction evidence="5">
        <text>pseudouridine(1915) in 23S rRNA + S-adenosyl-L-methionine = N(3)-methylpseudouridine(1915) in 23S rRNA + S-adenosyl-L-homocysteine + H(+)</text>
        <dbReference type="Rhea" id="RHEA:42752"/>
        <dbReference type="Rhea" id="RHEA-COMP:10221"/>
        <dbReference type="Rhea" id="RHEA-COMP:10222"/>
        <dbReference type="ChEBI" id="CHEBI:15378"/>
        <dbReference type="ChEBI" id="CHEBI:57856"/>
        <dbReference type="ChEBI" id="CHEBI:59789"/>
        <dbReference type="ChEBI" id="CHEBI:65314"/>
        <dbReference type="ChEBI" id="CHEBI:74486"/>
        <dbReference type="EC" id="2.1.1.177"/>
    </reaction>
</comment>
<evidence type="ECO:0000256" key="3">
    <source>
        <dbReference type="ARBA" id="ARBA00022691"/>
    </source>
</evidence>
<protein>
    <recommendedName>
        <fullName evidence="5">Ribosomal RNA large subunit methyltransferase H</fullName>
        <ecNumber evidence="5">2.1.1.177</ecNumber>
    </recommendedName>
    <alternativeName>
        <fullName evidence="5">23S rRNA (pseudouridine1915-N3)-methyltransferase</fullName>
    </alternativeName>
    <alternativeName>
        <fullName evidence="5">23S rRNA m3Psi1915 methyltransferase</fullName>
    </alternativeName>
    <alternativeName>
        <fullName evidence="5">rRNA (pseudouridine-N3-)-methyltransferase RlmH</fullName>
    </alternativeName>
</protein>
<comment type="subunit">
    <text evidence="5">Homodimer.</text>
</comment>